<dbReference type="Proteomes" id="UP000504638">
    <property type="component" value="Unplaced"/>
</dbReference>
<organism evidence="3">
    <name type="scientific">Eremomyces bilateralis CBS 781.70</name>
    <dbReference type="NCBI Taxonomy" id="1392243"/>
    <lineage>
        <taxon>Eukaryota</taxon>
        <taxon>Fungi</taxon>
        <taxon>Dikarya</taxon>
        <taxon>Ascomycota</taxon>
        <taxon>Pezizomycotina</taxon>
        <taxon>Dothideomycetes</taxon>
        <taxon>Dothideomycetes incertae sedis</taxon>
        <taxon>Eremomycetales</taxon>
        <taxon>Eremomycetaceae</taxon>
        <taxon>Eremomyces</taxon>
    </lineage>
</organism>
<name>A0A6G1GB25_9PEZI</name>
<dbReference type="OrthoDB" id="5339038at2759"/>
<gene>
    <name evidence="3 5" type="ORF">P152DRAFT_412254</name>
</gene>
<reference evidence="3 5" key="1">
    <citation type="submission" date="2020-01" db="EMBL/GenBank/DDBJ databases">
        <authorList>
            <consortium name="DOE Joint Genome Institute"/>
            <person name="Haridas S."/>
            <person name="Albert R."/>
            <person name="Binder M."/>
            <person name="Bloem J."/>
            <person name="Labutti K."/>
            <person name="Salamov A."/>
            <person name="Andreopoulos B."/>
            <person name="Baker S.E."/>
            <person name="Barry K."/>
            <person name="Bills G."/>
            <person name="Bluhm B.H."/>
            <person name="Cannon C."/>
            <person name="Castanera R."/>
            <person name="Culley D.E."/>
            <person name="Daum C."/>
            <person name="Ezra D."/>
            <person name="Gonzalez J.B."/>
            <person name="Henrissat B."/>
            <person name="Kuo A."/>
            <person name="Liang C."/>
            <person name="Lipzen A."/>
            <person name="Lutzoni F."/>
            <person name="Magnuson J."/>
            <person name="Mondo S."/>
            <person name="Nolan M."/>
            <person name="Ohm R."/>
            <person name="Pangilinan J."/>
            <person name="Park H.-J."/>
            <person name="Ramirez L."/>
            <person name="Alfaro M."/>
            <person name="Sun H."/>
            <person name="Tritt A."/>
            <person name="Yoshinaga Y."/>
            <person name="Zwiers L.-H."/>
            <person name="Turgeon B.G."/>
            <person name="Goodwin S.B."/>
            <person name="Spatafora J.W."/>
            <person name="Crous P.W."/>
            <person name="Grigoriev I.V."/>
        </authorList>
    </citation>
    <scope>NUCLEOTIDE SEQUENCE</scope>
    <source>
        <strain evidence="3 5">CBS 781.70</strain>
    </source>
</reference>
<dbReference type="Pfam" id="PF20253">
    <property type="entry name" value="DUF6604"/>
    <property type="match status" value="1"/>
</dbReference>
<evidence type="ECO:0000313" key="4">
    <source>
        <dbReference type="Proteomes" id="UP000504638"/>
    </source>
</evidence>
<evidence type="ECO:0000256" key="1">
    <source>
        <dbReference type="SAM" id="MobiDB-lite"/>
    </source>
</evidence>
<dbReference type="PANTHER" id="PTHR38795">
    <property type="entry name" value="DUF6604 DOMAIN-CONTAINING PROTEIN"/>
    <property type="match status" value="1"/>
</dbReference>
<accession>A0A6G1GB25</accession>
<keyword evidence="4" id="KW-1185">Reference proteome</keyword>
<evidence type="ECO:0000313" key="3">
    <source>
        <dbReference type="EMBL" id="KAF1815110.1"/>
    </source>
</evidence>
<dbReference type="PANTHER" id="PTHR38795:SF1">
    <property type="entry name" value="DUF6604 DOMAIN-CONTAINING PROTEIN"/>
    <property type="match status" value="1"/>
</dbReference>
<dbReference type="RefSeq" id="XP_033536741.1">
    <property type="nucleotide sequence ID" value="XM_033676981.1"/>
</dbReference>
<feature type="compositionally biased region" description="Acidic residues" evidence="1">
    <location>
        <begin position="141"/>
        <end position="155"/>
    </location>
</feature>
<dbReference type="GeneID" id="54417551"/>
<feature type="compositionally biased region" description="Basic residues" evidence="1">
    <location>
        <begin position="169"/>
        <end position="188"/>
    </location>
</feature>
<dbReference type="EMBL" id="ML975152">
    <property type="protein sequence ID" value="KAF1815110.1"/>
    <property type="molecule type" value="Genomic_DNA"/>
</dbReference>
<reference evidence="5" key="3">
    <citation type="submission" date="2025-04" db="UniProtKB">
        <authorList>
            <consortium name="RefSeq"/>
        </authorList>
    </citation>
    <scope>IDENTIFICATION</scope>
    <source>
        <strain evidence="5">CBS 781.70</strain>
    </source>
</reference>
<dbReference type="AlphaFoldDB" id="A0A6G1GB25"/>
<feature type="domain" description="DUF6604" evidence="2">
    <location>
        <begin position="21"/>
        <end position="274"/>
    </location>
</feature>
<proteinExistence type="predicted"/>
<reference evidence="5" key="2">
    <citation type="submission" date="2020-04" db="EMBL/GenBank/DDBJ databases">
        <authorList>
            <consortium name="NCBI Genome Project"/>
        </authorList>
    </citation>
    <scope>NUCLEOTIDE SEQUENCE</scope>
    <source>
        <strain evidence="5">CBS 781.70</strain>
    </source>
</reference>
<dbReference type="PIRSF" id="PIRSF028035">
    <property type="entry name" value="UCP028035"/>
    <property type="match status" value="1"/>
</dbReference>
<evidence type="ECO:0000313" key="5">
    <source>
        <dbReference type="RefSeq" id="XP_033536741.1"/>
    </source>
</evidence>
<evidence type="ECO:0000259" key="2">
    <source>
        <dbReference type="Pfam" id="PF20253"/>
    </source>
</evidence>
<dbReference type="InterPro" id="IPR016864">
    <property type="entry name" value="UCP028035"/>
</dbReference>
<dbReference type="InterPro" id="IPR046539">
    <property type="entry name" value="DUF6604"/>
</dbReference>
<protein>
    <recommendedName>
        <fullName evidence="2">DUF6604 domain-containing protein</fullName>
    </recommendedName>
</protein>
<feature type="region of interest" description="Disordered" evidence="1">
    <location>
        <begin position="137"/>
        <end position="200"/>
    </location>
</feature>
<sequence>MIHTSNKILESSNLQISESINNTGQIAISSFVPVSKLIAQHVNLVPLEIYRLFQSIIAARKATHEAFVQIVSRKPDPEIERSNTSHKLFIDVLTEAFHVLGGDAWIARQKAATEPPDEEDLDQAIFANQFSILGLGGKKEEEEEEEEEKEADDTERLDGPSTNIPTRQQQKKSKGSRKHGKRRQKSKKNPQPAVKEPSLEEVPLESYRIIEDESGLLTDYLMAVYSLVRQWIDLRNSIQSLWRQVSYGGLNSAVAGEMSNIAIGMIEQSELSIFVDFPGHDSYETVMNTITRGNVENAQGMFHAALHRVEPDGKSFTKVQEMDLDVKEQFLVHTYQALLDFVTDFQATRSGKPTKRLLSEIRNWDPALDLQRATKEQRIKWRRAYTINWLYDLVNVFSSIVVQRITMKHQRIALENVDWSTSGPWNEHRRLFGLNEFAGEITALAMQKPRTGGGKKILPHTVFQLQCIVDSLTVSRGWSFNCLKGHLLYPPARAFRPRRDVDLFMDRENVAMGRGFCNGVDVLNQFFEKDAKMHGNPNRHRDHSELLTELRYDFINWLGESKYMYGLTTIPPSRFSNTTANGLWEYSPFLCGVGLMEALELAYAVGLLIMDRIPEPMCVIHLHNMLVQKGYISEPVGLYASLQSLFPEAFFADGQIPTSDFATAFTAALDKSGSRRATVRRQTSRAAARTAFDIHGILDTNANRFFKKKSILRLYREADWIPERIPDENIPVLSILSILRIGQMKHPVDPATGKKVLKNTTLVRRARAEGLHDDAMIEMSALIHKGHVDQELTEAFLSSRPKDYSTSGISKPTAGGNRSKIGLSDAALLDLLKLDIINDVSGQQPVSSLNYIWTTAMFMVLFHRIEDKLEKMRHPLWIQAYEADPKMRKERRASLTGLMLATEDEECLKVMAELFQTPRSGFMQHIYWEDLCTSPTLVSKDPLDDDEGTGAVCTVM</sequence>